<accession>A0AA86U319</accession>
<sequence>MPQVIILSIDCGAKNSGIAVHYPQSNTTTMVSISGNSPGTKSSSTMYIKMDTSVENLTIQNIFFEGQQKIPHEEDIYSVSDYKQVLVNGGLEVLAKNVQSEEDVPIPIMKIMELFFGQVKYLLSQILDQDEIYEVYVIFPIFQLTASTKQIIIEAMNTAFDFKEENAVKTNQTPKITLIHEATACCLIEPTQPGIYIGADIGHNSFDVGFSEYVDEFDALRFKETLHNSSIQYGFFKIHQRIKDELQAAGATIKNLQLQIENFIVDGTSILGTADSNLFEYLRRKDRLFHIYYNGVRLIPNETPFQTDIIEFRLNNRIFENILNEHAAICSNFLISQIKSQLDYENKMESQTDYGIWNSKICLSGASLSGKYGQVLVEVLQNMLISQQLDYIQIVPIQSKPEIAVLSGSLQLFQNQRFVARNTLQFEYIFKYCDKQLVLNKYEDQQQYEYHILQLEQSQNGDFTVTAVVNDENYEICVHPLENASQILISLKQDGYYNEQFSSFVCKVQNKDNQIIETFTVDRVDRLWDL</sequence>
<name>A0AA86U319_9EUKA</name>
<evidence type="ECO:0000313" key="1">
    <source>
        <dbReference type="EMBL" id="CAI9938604.1"/>
    </source>
</evidence>
<dbReference type="EMBL" id="CAXDID020000070">
    <property type="protein sequence ID" value="CAL6014123.1"/>
    <property type="molecule type" value="Genomic_DNA"/>
</dbReference>
<proteinExistence type="predicted"/>
<evidence type="ECO:0000313" key="2">
    <source>
        <dbReference type="EMBL" id="CAL6014123.1"/>
    </source>
</evidence>
<gene>
    <name evidence="2" type="ORF">HINF_LOCUS24117</name>
    <name evidence="1" type="ORF">HINF_LOCUS26249</name>
</gene>
<dbReference type="AlphaFoldDB" id="A0AA86U319"/>
<protein>
    <submittedName>
        <fullName evidence="2">Hypothetical_protein</fullName>
    </submittedName>
</protein>
<organism evidence="1">
    <name type="scientific">Hexamita inflata</name>
    <dbReference type="NCBI Taxonomy" id="28002"/>
    <lineage>
        <taxon>Eukaryota</taxon>
        <taxon>Metamonada</taxon>
        <taxon>Diplomonadida</taxon>
        <taxon>Hexamitidae</taxon>
        <taxon>Hexamitinae</taxon>
        <taxon>Hexamita</taxon>
    </lineage>
</organism>
<dbReference type="EMBL" id="CATOUU010000656">
    <property type="protein sequence ID" value="CAI9938604.1"/>
    <property type="molecule type" value="Genomic_DNA"/>
</dbReference>
<reference evidence="1" key="1">
    <citation type="submission" date="2023-06" db="EMBL/GenBank/DDBJ databases">
        <authorList>
            <person name="Kurt Z."/>
        </authorList>
    </citation>
    <scope>NUCLEOTIDE SEQUENCE</scope>
</reference>
<dbReference type="Proteomes" id="UP001642409">
    <property type="component" value="Unassembled WGS sequence"/>
</dbReference>
<keyword evidence="3" id="KW-1185">Reference proteome</keyword>
<evidence type="ECO:0000313" key="3">
    <source>
        <dbReference type="Proteomes" id="UP001642409"/>
    </source>
</evidence>
<comment type="caution">
    <text evidence="1">The sequence shown here is derived from an EMBL/GenBank/DDBJ whole genome shotgun (WGS) entry which is preliminary data.</text>
</comment>
<reference evidence="2 3" key="2">
    <citation type="submission" date="2024-07" db="EMBL/GenBank/DDBJ databases">
        <authorList>
            <person name="Akdeniz Z."/>
        </authorList>
    </citation>
    <scope>NUCLEOTIDE SEQUENCE [LARGE SCALE GENOMIC DNA]</scope>
</reference>